<dbReference type="EnsemblPlants" id="PGSC0003DMT400095535">
    <property type="protein sequence ID" value="PGSC0003DMT400095535"/>
    <property type="gene ID" value="PGSC0003DMG400045106"/>
</dbReference>
<sequence>MAYPIWRKKQIVFNPMASNSEEEEVIEIGPPLKFDSNNPWKIKKEITRQVLNEANLVISHSETFDYILPYWNLANAKQLVNGAMKGVAMCDVINDTKYNEDAGFIFRKLPNHDDYSLSVMALINIHRLGVDDEIGLYWDPRFQTFVFIIISKVCRKKIFSVNNTTLVGTRVLIETGPAQTIHSNNMMHMRKKITRQDITIGELRISSFAMFDYILPYWNLELATSLVNENVERVGLWDATEKKYGRTNRYEDASITFRKLCSDDYSLSCMTLINDRGLGVDDVIGLCWNLIISKFI</sequence>
<evidence type="ECO:0000313" key="2">
    <source>
        <dbReference type="Proteomes" id="UP000011115"/>
    </source>
</evidence>
<organism evidence="1 2">
    <name type="scientific">Solanum tuberosum</name>
    <name type="common">Potato</name>
    <dbReference type="NCBI Taxonomy" id="4113"/>
    <lineage>
        <taxon>Eukaryota</taxon>
        <taxon>Viridiplantae</taxon>
        <taxon>Streptophyta</taxon>
        <taxon>Embryophyta</taxon>
        <taxon>Tracheophyta</taxon>
        <taxon>Spermatophyta</taxon>
        <taxon>Magnoliopsida</taxon>
        <taxon>eudicotyledons</taxon>
        <taxon>Gunneridae</taxon>
        <taxon>Pentapetalae</taxon>
        <taxon>asterids</taxon>
        <taxon>lamiids</taxon>
        <taxon>Solanales</taxon>
        <taxon>Solanaceae</taxon>
        <taxon>Solanoideae</taxon>
        <taxon>Solaneae</taxon>
        <taxon>Solanum</taxon>
    </lineage>
</organism>
<keyword evidence="2" id="KW-1185">Reference proteome</keyword>
<evidence type="ECO:0000313" key="1">
    <source>
        <dbReference type="EnsemblPlants" id="PGSC0003DMT400095535"/>
    </source>
</evidence>
<accession>M1DWI9</accession>
<dbReference type="Proteomes" id="UP000011115">
    <property type="component" value="Unassembled WGS sequence"/>
</dbReference>
<reference evidence="2" key="1">
    <citation type="journal article" date="2011" name="Nature">
        <title>Genome sequence and analysis of the tuber crop potato.</title>
        <authorList>
            <consortium name="The Potato Genome Sequencing Consortium"/>
        </authorList>
    </citation>
    <scope>NUCLEOTIDE SEQUENCE [LARGE SCALE GENOMIC DNA]</scope>
    <source>
        <strain evidence="2">cv. DM1-3 516 R44</strain>
    </source>
</reference>
<dbReference type="HOGENOM" id="CLU_081989_0_0_1"/>
<proteinExistence type="predicted"/>
<protein>
    <submittedName>
        <fullName evidence="1">Uncharacterized protein</fullName>
    </submittedName>
</protein>
<dbReference type="AlphaFoldDB" id="M1DWI9"/>
<dbReference type="PANTHER" id="PTHR36264:SF7">
    <property type="entry name" value="TF-B3 DOMAIN-CONTAINING PROTEIN"/>
    <property type="match status" value="1"/>
</dbReference>
<reference evidence="1" key="2">
    <citation type="submission" date="2015-06" db="UniProtKB">
        <authorList>
            <consortium name="EnsemblPlants"/>
        </authorList>
    </citation>
    <scope>IDENTIFICATION</scope>
    <source>
        <strain evidence="1">DM1-3 516 R44</strain>
    </source>
</reference>
<dbReference type="PaxDb" id="4113-PGSC0003DMT400095535"/>
<dbReference type="PANTHER" id="PTHR36264">
    <property type="entry name" value="SET DOMAIN-CONTAINING PROTEIN"/>
    <property type="match status" value="1"/>
</dbReference>
<dbReference type="InParanoid" id="M1DWI9"/>
<dbReference type="Gramene" id="PGSC0003DMT400095535">
    <property type="protein sequence ID" value="PGSC0003DMT400095535"/>
    <property type="gene ID" value="PGSC0003DMG400045106"/>
</dbReference>
<name>M1DWI9_SOLTU</name>